<feature type="signal peptide" evidence="2">
    <location>
        <begin position="1"/>
        <end position="20"/>
    </location>
</feature>
<keyword evidence="2" id="KW-0732">Signal</keyword>
<gene>
    <name evidence="3" type="ORF">Asi02nite_36590</name>
</gene>
<evidence type="ECO:0000256" key="1">
    <source>
        <dbReference type="SAM" id="Phobius"/>
    </source>
</evidence>
<feature type="transmembrane region" description="Helical" evidence="1">
    <location>
        <begin position="127"/>
        <end position="147"/>
    </location>
</feature>
<feature type="transmembrane region" description="Helical" evidence="1">
    <location>
        <begin position="173"/>
        <end position="194"/>
    </location>
</feature>
<name>A0ABQ4CS71_9ACTN</name>
<dbReference type="Proteomes" id="UP000604117">
    <property type="component" value="Unassembled WGS sequence"/>
</dbReference>
<keyword evidence="1" id="KW-1133">Transmembrane helix</keyword>
<feature type="chain" id="PRO_5047205979" description="Leader peptidase (Prepilin peptidase)/N-methyltransferase" evidence="2">
    <location>
        <begin position="21"/>
        <end position="220"/>
    </location>
</feature>
<comment type="caution">
    <text evidence="3">The sequence shown here is derived from an EMBL/GenBank/DDBJ whole genome shotgun (WGS) entry which is preliminary data.</text>
</comment>
<feature type="transmembrane region" description="Helical" evidence="1">
    <location>
        <begin position="201"/>
        <end position="219"/>
    </location>
</feature>
<evidence type="ECO:0000313" key="3">
    <source>
        <dbReference type="EMBL" id="GIF74141.1"/>
    </source>
</evidence>
<sequence length="220" mass="22949">MADLASIAALAAAVSGFVAALPVAATAHGAPRTGTVPVRWRHTGTPKAATVGCALTTAGVAFAVCHAIGWNIVTPGYWLFSVLGVGLSYVDLRLRRLPHLATGVLWSTCAALFLIESIRLGVTTHLIQAVTCGTLVSMSMLLAALALPGQLGLGDVHLAGAVAFTLGWLDWKIALTAITGAWIAQGIWGWMSVLRTRRRGIALPFGPTLFVAWAIAASFR</sequence>
<dbReference type="RefSeq" id="WP_203714531.1">
    <property type="nucleotide sequence ID" value="NZ_BONE01000027.1"/>
</dbReference>
<protein>
    <recommendedName>
        <fullName evidence="5">Leader peptidase (Prepilin peptidase)/N-methyltransferase</fullName>
    </recommendedName>
</protein>
<evidence type="ECO:0000313" key="4">
    <source>
        <dbReference type="Proteomes" id="UP000604117"/>
    </source>
</evidence>
<keyword evidence="1" id="KW-0812">Transmembrane</keyword>
<keyword evidence="1" id="KW-0472">Membrane</keyword>
<accession>A0ABQ4CS71</accession>
<dbReference type="EMBL" id="BONE01000027">
    <property type="protein sequence ID" value="GIF74141.1"/>
    <property type="molecule type" value="Genomic_DNA"/>
</dbReference>
<evidence type="ECO:0000256" key="2">
    <source>
        <dbReference type="SAM" id="SignalP"/>
    </source>
</evidence>
<evidence type="ECO:0008006" key="5">
    <source>
        <dbReference type="Google" id="ProtNLM"/>
    </source>
</evidence>
<reference evidence="3 4" key="1">
    <citation type="submission" date="2021-01" db="EMBL/GenBank/DDBJ databases">
        <title>Whole genome shotgun sequence of Asanoa siamensis NBRC 107932.</title>
        <authorList>
            <person name="Komaki H."/>
            <person name="Tamura T."/>
        </authorList>
    </citation>
    <scope>NUCLEOTIDE SEQUENCE [LARGE SCALE GENOMIC DNA]</scope>
    <source>
        <strain evidence="3 4">NBRC 107932</strain>
    </source>
</reference>
<organism evidence="3 4">
    <name type="scientific">Asanoa siamensis</name>
    <dbReference type="NCBI Taxonomy" id="926357"/>
    <lineage>
        <taxon>Bacteria</taxon>
        <taxon>Bacillati</taxon>
        <taxon>Actinomycetota</taxon>
        <taxon>Actinomycetes</taxon>
        <taxon>Micromonosporales</taxon>
        <taxon>Micromonosporaceae</taxon>
        <taxon>Asanoa</taxon>
    </lineage>
</organism>
<proteinExistence type="predicted"/>
<feature type="transmembrane region" description="Helical" evidence="1">
    <location>
        <begin position="48"/>
        <end position="65"/>
    </location>
</feature>
<feature type="transmembrane region" description="Helical" evidence="1">
    <location>
        <begin position="96"/>
        <end position="115"/>
    </location>
</feature>
<keyword evidence="4" id="KW-1185">Reference proteome</keyword>